<comment type="catalytic activity">
    <reaction evidence="13 14">
        <text>ATP + (deoxyribonucleotide)n-3'-hydroxyl + 5'-phospho-(deoxyribonucleotide)m = (deoxyribonucleotide)n+m + AMP + diphosphate.</text>
        <dbReference type="EC" id="6.5.1.1"/>
    </reaction>
</comment>
<evidence type="ECO:0000313" key="19">
    <source>
        <dbReference type="Proteomes" id="UP000799049"/>
    </source>
</evidence>
<dbReference type="SUPFAM" id="SSF56091">
    <property type="entry name" value="DNA ligase/mRNA capping enzyme, catalytic domain"/>
    <property type="match status" value="1"/>
</dbReference>
<evidence type="ECO:0000256" key="14">
    <source>
        <dbReference type="RuleBase" id="RU000617"/>
    </source>
</evidence>
<evidence type="ECO:0000256" key="4">
    <source>
        <dbReference type="ARBA" id="ARBA00022618"/>
    </source>
</evidence>
<evidence type="ECO:0000313" key="18">
    <source>
        <dbReference type="EMBL" id="KAF0852866.1"/>
    </source>
</evidence>
<dbReference type="GO" id="GO:0003910">
    <property type="term" value="F:DNA ligase (ATP) activity"/>
    <property type="evidence" value="ECO:0007669"/>
    <property type="project" value="UniProtKB-EC"/>
</dbReference>
<feature type="region of interest" description="Disordered" evidence="16">
    <location>
        <begin position="181"/>
        <end position="223"/>
    </location>
</feature>
<dbReference type="SUPFAM" id="SSF50249">
    <property type="entry name" value="Nucleic acid-binding proteins"/>
    <property type="match status" value="1"/>
</dbReference>
<organism evidence="18 19">
    <name type="scientific">Andalucia godoyi</name>
    <name type="common">Flagellate</name>
    <dbReference type="NCBI Taxonomy" id="505711"/>
    <lineage>
        <taxon>Eukaryota</taxon>
        <taxon>Discoba</taxon>
        <taxon>Jakobida</taxon>
        <taxon>Andalucina</taxon>
        <taxon>Andaluciidae</taxon>
        <taxon>Andalucia</taxon>
    </lineage>
</organism>
<dbReference type="Gene3D" id="1.10.3260.10">
    <property type="entry name" value="DNA ligase, ATP-dependent, N-terminal domain"/>
    <property type="match status" value="1"/>
</dbReference>
<comment type="subcellular location">
    <subcellularLocation>
        <location evidence="1">Nucleus</location>
    </subcellularLocation>
</comment>
<dbReference type="Gene3D" id="3.30.470.30">
    <property type="entry name" value="DNA ligase/mRNA capping enzyme"/>
    <property type="match status" value="1"/>
</dbReference>
<evidence type="ECO:0000256" key="10">
    <source>
        <dbReference type="ARBA" id="ARBA00023204"/>
    </source>
</evidence>
<evidence type="ECO:0000256" key="1">
    <source>
        <dbReference type="ARBA" id="ARBA00004123"/>
    </source>
</evidence>
<dbReference type="InterPro" id="IPR050191">
    <property type="entry name" value="ATP-dep_DNA_ligase"/>
</dbReference>
<keyword evidence="3 14" id="KW-0436">Ligase</keyword>
<evidence type="ECO:0000256" key="9">
    <source>
        <dbReference type="ARBA" id="ARBA00023172"/>
    </source>
</evidence>
<sequence>MFSISRLFSRSLQQNMSFKKQSLLNFLPRSASNVAAADAQPKPKPQLSLDKPDGSSLVSGSAPPVLPPSSRGVMQHSVNDILGKVGATGSRKREMPDTLENTDDRPPRSSSSNSSVRGNNNSNNNDDIDDEYGSVGGARINDEEEEKCNSSHEDDRSPIAVQCTSEKEALEKPKASKISTVLLDSSSSKPQLSSLGSAEQSDEPHATVPPSGSAPSTGLPRNEWVAGQPVPFAHLSLAFKAISDESGRLKSTDYLAACFREIRLKTPDDLLPAVYLSTGTIAPPYAGVELGIGNAAMQKAIGEAYGKSVPQLKTLFEQIGDWGDVAQASKKGLKMLVKPQKLTVRGVFDAFKKIAAMSGKNSQDLKRSKMIQLMISCDAEFFEPLFLTRALEGNMRMGCAEQTVLDALSDAFGADKEDVKNSFNECPSFDVLVRALLDAAAQNGDAKCRFVVSDRVTITPGVPVKPMLAKPSNMEEVAEKCAAEPMKFVTCEYKYDGERAQLHLSKDGNVHIFSRNSENHTLKFPEISSGIKKHFSKESFIIDAEVVAMEGNKILPFQTLSTRARKNVDASAEQKVLITVFAFDLLFYNGESLIAKPLKERRDLLKKFFTPVPGLFDFATFDDMDATDAEEMTNFFHQSLVANCEGIMVKVLADPYEPGRRSAGWFKVKKDYQEGLMDSLDLVPIGAYLGKGKRTGVYGAFLLACYDSDRDEYQSICKIGTGFSEEDLQKFTDLLKEHVIPARPPQYSVPDKSDLIPDVWFDTKVVWEVRAADLSLSPVHRAAYGTIKDDRGVALRFPRFLRVRTDKAAQDATSAEQVVDMYHNQASIK</sequence>
<keyword evidence="5" id="KW-0235">DNA replication</keyword>
<evidence type="ECO:0000256" key="7">
    <source>
        <dbReference type="ARBA" id="ARBA00022763"/>
    </source>
</evidence>
<dbReference type="InterPro" id="IPR036599">
    <property type="entry name" value="DNA_ligase_N_sf"/>
</dbReference>
<dbReference type="NCBIfam" id="TIGR00574">
    <property type="entry name" value="dnl1"/>
    <property type="match status" value="1"/>
</dbReference>
<keyword evidence="7 14" id="KW-0227">DNA damage</keyword>
<evidence type="ECO:0000256" key="5">
    <source>
        <dbReference type="ARBA" id="ARBA00022705"/>
    </source>
</evidence>
<dbReference type="InterPro" id="IPR012308">
    <property type="entry name" value="DNA_ligase_ATP-dep_N"/>
</dbReference>
<evidence type="ECO:0000256" key="13">
    <source>
        <dbReference type="ARBA" id="ARBA00034003"/>
    </source>
</evidence>
<evidence type="ECO:0000256" key="2">
    <source>
        <dbReference type="ARBA" id="ARBA00007572"/>
    </source>
</evidence>
<evidence type="ECO:0000256" key="11">
    <source>
        <dbReference type="ARBA" id="ARBA00023242"/>
    </source>
</evidence>
<dbReference type="Pfam" id="PF04679">
    <property type="entry name" value="DNA_ligase_A_C"/>
    <property type="match status" value="1"/>
</dbReference>
<comment type="caution">
    <text evidence="18">The sequence shown here is derived from an EMBL/GenBank/DDBJ whole genome shotgun (WGS) entry which is preliminary data.</text>
</comment>
<dbReference type="InterPro" id="IPR016059">
    <property type="entry name" value="DNA_ligase_ATP-dep_CS"/>
</dbReference>
<feature type="compositionally biased region" description="Low complexity" evidence="16">
    <location>
        <begin position="109"/>
        <end position="125"/>
    </location>
</feature>
<dbReference type="FunFam" id="3.30.470.30:FF:000002">
    <property type="entry name" value="DNA ligase"/>
    <property type="match status" value="1"/>
</dbReference>
<keyword evidence="19" id="KW-1185">Reference proteome</keyword>
<comment type="similarity">
    <text evidence="2 15">Belongs to the ATP-dependent DNA ligase family.</text>
</comment>
<keyword evidence="9 14" id="KW-0233">DNA recombination</keyword>
<dbReference type="GO" id="GO:0005634">
    <property type="term" value="C:nucleus"/>
    <property type="evidence" value="ECO:0007669"/>
    <property type="project" value="UniProtKB-SubCell"/>
</dbReference>
<keyword evidence="12" id="KW-0131">Cell cycle</keyword>
<keyword evidence="8 14" id="KW-0067">ATP-binding</keyword>
<evidence type="ECO:0000256" key="15">
    <source>
        <dbReference type="RuleBase" id="RU004196"/>
    </source>
</evidence>
<evidence type="ECO:0000256" key="8">
    <source>
        <dbReference type="ARBA" id="ARBA00022840"/>
    </source>
</evidence>
<evidence type="ECO:0000256" key="6">
    <source>
        <dbReference type="ARBA" id="ARBA00022741"/>
    </source>
</evidence>
<keyword evidence="4" id="KW-0132">Cell division</keyword>
<dbReference type="InterPro" id="IPR012340">
    <property type="entry name" value="NA-bd_OB-fold"/>
</dbReference>
<dbReference type="InterPro" id="IPR012310">
    <property type="entry name" value="DNA_ligase_ATP-dep_cent"/>
</dbReference>
<dbReference type="FunFam" id="2.40.50.140:FF:000062">
    <property type="entry name" value="DNA ligase"/>
    <property type="match status" value="1"/>
</dbReference>
<dbReference type="GO" id="GO:0006281">
    <property type="term" value="P:DNA repair"/>
    <property type="evidence" value="ECO:0007669"/>
    <property type="project" value="UniProtKB-KW"/>
</dbReference>
<dbReference type="Pfam" id="PF01068">
    <property type="entry name" value="DNA_ligase_A_M"/>
    <property type="match status" value="1"/>
</dbReference>
<dbReference type="SUPFAM" id="SSF117018">
    <property type="entry name" value="ATP-dependent DNA ligase DNA-binding domain"/>
    <property type="match status" value="1"/>
</dbReference>
<dbReference type="CDD" id="cd07969">
    <property type="entry name" value="OBF_DNA_ligase_I"/>
    <property type="match status" value="1"/>
</dbReference>
<dbReference type="AlphaFoldDB" id="A0A8K0AK21"/>
<reference evidence="18" key="1">
    <citation type="submission" date="2019-09" db="EMBL/GenBank/DDBJ databases">
        <title>The Mitochondrial Proteome of the Jakobid, Andalucia godoyi, a Protist With the Most Gene-Rich and Bacteria-Like Mitochondrial Genome.</title>
        <authorList>
            <person name="Gray M.W."/>
            <person name="Burger G."/>
            <person name="Derelle R."/>
            <person name="Klimes V."/>
            <person name="Leger M."/>
            <person name="Sarrasin M."/>
            <person name="Vlcek C."/>
            <person name="Roger A.J."/>
            <person name="Elias M."/>
            <person name="Lang B.F."/>
        </authorList>
    </citation>
    <scope>NUCLEOTIDE SEQUENCE</scope>
    <source>
        <strain evidence="18">And28</strain>
    </source>
</reference>
<evidence type="ECO:0000259" key="17">
    <source>
        <dbReference type="PROSITE" id="PS50160"/>
    </source>
</evidence>
<dbReference type="OrthoDB" id="206088at2759"/>
<accession>A0A8K0AK21</accession>
<proteinExistence type="inferred from homology"/>
<dbReference type="InterPro" id="IPR012309">
    <property type="entry name" value="DNA_ligase_ATP-dep_C"/>
</dbReference>
<dbReference type="PROSITE" id="PS00697">
    <property type="entry name" value="DNA_LIGASE_A1"/>
    <property type="match status" value="1"/>
</dbReference>
<dbReference type="Gene3D" id="2.40.50.140">
    <property type="entry name" value="Nucleic acid-binding proteins"/>
    <property type="match status" value="1"/>
</dbReference>
<dbReference type="PROSITE" id="PS00333">
    <property type="entry name" value="DNA_LIGASE_A2"/>
    <property type="match status" value="1"/>
</dbReference>
<gene>
    <name evidence="18" type="ORF">ANDGO_02663</name>
</gene>
<dbReference type="Pfam" id="PF04675">
    <property type="entry name" value="DNA_ligase_A_N"/>
    <property type="match status" value="1"/>
</dbReference>
<dbReference type="GO" id="GO:0005524">
    <property type="term" value="F:ATP binding"/>
    <property type="evidence" value="ECO:0007669"/>
    <property type="project" value="UniProtKB-KW"/>
</dbReference>
<keyword evidence="11" id="KW-0539">Nucleus</keyword>
<protein>
    <recommendedName>
        <fullName evidence="14">DNA ligase</fullName>
        <ecNumber evidence="14">6.5.1.1</ecNumber>
    </recommendedName>
</protein>
<dbReference type="PANTHER" id="PTHR45674:SF4">
    <property type="entry name" value="DNA LIGASE 1"/>
    <property type="match status" value="1"/>
</dbReference>
<evidence type="ECO:0000256" key="3">
    <source>
        <dbReference type="ARBA" id="ARBA00022598"/>
    </source>
</evidence>
<feature type="compositionally biased region" description="Low complexity" evidence="16">
    <location>
        <begin position="182"/>
        <end position="197"/>
    </location>
</feature>
<dbReference type="Proteomes" id="UP000799049">
    <property type="component" value="Unassembled WGS sequence"/>
</dbReference>
<evidence type="ECO:0000256" key="12">
    <source>
        <dbReference type="ARBA" id="ARBA00023306"/>
    </source>
</evidence>
<dbReference type="GO" id="GO:0071897">
    <property type="term" value="P:DNA biosynthetic process"/>
    <property type="evidence" value="ECO:0007669"/>
    <property type="project" value="InterPro"/>
</dbReference>
<dbReference type="InterPro" id="IPR000977">
    <property type="entry name" value="DNA_ligase_ATP-dep"/>
</dbReference>
<keyword evidence="6 14" id="KW-0547">Nucleotide-binding</keyword>
<dbReference type="EC" id="6.5.1.1" evidence="14"/>
<dbReference type="GO" id="GO:0006310">
    <property type="term" value="P:DNA recombination"/>
    <property type="evidence" value="ECO:0007669"/>
    <property type="project" value="UniProtKB-KW"/>
</dbReference>
<feature type="compositionally biased region" description="Basic and acidic residues" evidence="16">
    <location>
        <begin position="91"/>
        <end position="107"/>
    </location>
</feature>
<dbReference type="GO" id="GO:0006273">
    <property type="term" value="P:lagging strand elongation"/>
    <property type="evidence" value="ECO:0007669"/>
    <property type="project" value="TreeGrafter"/>
</dbReference>
<dbReference type="PROSITE" id="PS50160">
    <property type="entry name" value="DNA_LIGASE_A3"/>
    <property type="match status" value="1"/>
</dbReference>
<dbReference type="CDD" id="cd07900">
    <property type="entry name" value="Adenylation_DNA_ligase_I_Euk"/>
    <property type="match status" value="1"/>
</dbReference>
<dbReference type="PANTHER" id="PTHR45674">
    <property type="entry name" value="DNA LIGASE 1/3 FAMILY MEMBER"/>
    <property type="match status" value="1"/>
</dbReference>
<dbReference type="GO" id="GO:0003677">
    <property type="term" value="F:DNA binding"/>
    <property type="evidence" value="ECO:0007669"/>
    <property type="project" value="InterPro"/>
</dbReference>
<dbReference type="GO" id="GO:0051301">
    <property type="term" value="P:cell division"/>
    <property type="evidence" value="ECO:0007669"/>
    <property type="project" value="UniProtKB-KW"/>
</dbReference>
<evidence type="ECO:0000256" key="16">
    <source>
        <dbReference type="SAM" id="MobiDB-lite"/>
    </source>
</evidence>
<feature type="domain" description="ATP-dependent DNA ligase family profile" evidence="17">
    <location>
        <begin position="571"/>
        <end position="707"/>
    </location>
</feature>
<name>A0A8K0AK21_ANDGO</name>
<keyword evidence="10 14" id="KW-0234">DNA repair</keyword>
<feature type="region of interest" description="Disordered" evidence="16">
    <location>
        <begin position="33"/>
        <end position="136"/>
    </location>
</feature>
<dbReference type="EMBL" id="VRVR01000012">
    <property type="protein sequence ID" value="KAF0852866.1"/>
    <property type="molecule type" value="Genomic_DNA"/>
</dbReference>